<feature type="region of interest" description="Disordered" evidence="1">
    <location>
        <begin position="1"/>
        <end position="26"/>
    </location>
</feature>
<gene>
    <name evidence="2" type="ORF">PIB30_033760</name>
</gene>
<evidence type="ECO:0000256" key="1">
    <source>
        <dbReference type="SAM" id="MobiDB-lite"/>
    </source>
</evidence>
<proteinExistence type="predicted"/>
<accession>A0ABU6SCR8</accession>
<name>A0ABU6SCR8_9FABA</name>
<reference evidence="2 3" key="1">
    <citation type="journal article" date="2023" name="Plants (Basel)">
        <title>Bridging the Gap: Combining Genomics and Transcriptomics Approaches to Understand Stylosanthes scabra, an Orphan Legume from the Brazilian Caatinga.</title>
        <authorList>
            <person name="Ferreira-Neto J.R.C."/>
            <person name="da Silva M.D."/>
            <person name="Binneck E."/>
            <person name="de Melo N.F."/>
            <person name="da Silva R.H."/>
            <person name="de Melo A.L.T.M."/>
            <person name="Pandolfi V."/>
            <person name="Bustamante F.O."/>
            <person name="Brasileiro-Vidal A.C."/>
            <person name="Benko-Iseppon A.M."/>
        </authorList>
    </citation>
    <scope>NUCLEOTIDE SEQUENCE [LARGE SCALE GENOMIC DNA]</scope>
    <source>
        <tissue evidence="2">Leaves</tissue>
    </source>
</reference>
<evidence type="ECO:0000313" key="2">
    <source>
        <dbReference type="EMBL" id="MED6134026.1"/>
    </source>
</evidence>
<sequence>MRGNVPSKGSTRKSPRAESEEEITSTIRTGIDSRRSGIEALFDCSFNSRAGEACFAYDFVDAWVVQDGYDELLELELDGEEWLLLLLRIASTQVCGRKCVGDW</sequence>
<dbReference type="Proteomes" id="UP001341840">
    <property type="component" value="Unassembled WGS sequence"/>
</dbReference>
<evidence type="ECO:0000313" key="3">
    <source>
        <dbReference type="Proteomes" id="UP001341840"/>
    </source>
</evidence>
<comment type="caution">
    <text evidence="2">The sequence shown here is derived from an EMBL/GenBank/DDBJ whole genome shotgun (WGS) entry which is preliminary data.</text>
</comment>
<dbReference type="EMBL" id="JASCZI010060569">
    <property type="protein sequence ID" value="MED6134026.1"/>
    <property type="molecule type" value="Genomic_DNA"/>
</dbReference>
<protein>
    <submittedName>
        <fullName evidence="2">Uncharacterized protein</fullName>
    </submittedName>
</protein>
<organism evidence="2 3">
    <name type="scientific">Stylosanthes scabra</name>
    <dbReference type="NCBI Taxonomy" id="79078"/>
    <lineage>
        <taxon>Eukaryota</taxon>
        <taxon>Viridiplantae</taxon>
        <taxon>Streptophyta</taxon>
        <taxon>Embryophyta</taxon>
        <taxon>Tracheophyta</taxon>
        <taxon>Spermatophyta</taxon>
        <taxon>Magnoliopsida</taxon>
        <taxon>eudicotyledons</taxon>
        <taxon>Gunneridae</taxon>
        <taxon>Pentapetalae</taxon>
        <taxon>rosids</taxon>
        <taxon>fabids</taxon>
        <taxon>Fabales</taxon>
        <taxon>Fabaceae</taxon>
        <taxon>Papilionoideae</taxon>
        <taxon>50 kb inversion clade</taxon>
        <taxon>dalbergioids sensu lato</taxon>
        <taxon>Dalbergieae</taxon>
        <taxon>Pterocarpus clade</taxon>
        <taxon>Stylosanthes</taxon>
    </lineage>
</organism>
<keyword evidence="3" id="KW-1185">Reference proteome</keyword>